<dbReference type="Gene3D" id="2.30.30.40">
    <property type="entry name" value="SH3 Domains"/>
    <property type="match status" value="1"/>
</dbReference>
<organism evidence="3 4">
    <name type="scientific">Metabacillus niabensis</name>
    <dbReference type="NCBI Taxonomy" id="324854"/>
    <lineage>
        <taxon>Bacteria</taxon>
        <taxon>Bacillati</taxon>
        <taxon>Bacillota</taxon>
        <taxon>Bacilli</taxon>
        <taxon>Bacillales</taxon>
        <taxon>Bacillaceae</taxon>
        <taxon>Metabacillus</taxon>
    </lineage>
</organism>
<feature type="transmembrane region" description="Helical" evidence="1">
    <location>
        <begin position="122"/>
        <end position="139"/>
    </location>
</feature>
<name>A0ABT9Z4K8_9BACI</name>
<proteinExistence type="predicted"/>
<dbReference type="SMART" id="SM00287">
    <property type="entry name" value="SH3b"/>
    <property type="match status" value="1"/>
</dbReference>
<keyword evidence="1" id="KW-0472">Membrane</keyword>
<keyword evidence="1" id="KW-1133">Transmembrane helix</keyword>
<dbReference type="InterPro" id="IPR003646">
    <property type="entry name" value="SH3-like_bac-type"/>
</dbReference>
<feature type="transmembrane region" description="Helical" evidence="1">
    <location>
        <begin position="20"/>
        <end position="40"/>
    </location>
</feature>
<accession>A0ABT9Z4K8</accession>
<evidence type="ECO:0000313" key="3">
    <source>
        <dbReference type="EMBL" id="MDQ0227203.1"/>
    </source>
</evidence>
<evidence type="ECO:0000313" key="4">
    <source>
        <dbReference type="Proteomes" id="UP001232245"/>
    </source>
</evidence>
<feature type="domain" description="SH3b" evidence="2">
    <location>
        <begin position="186"/>
        <end position="257"/>
    </location>
</feature>
<sequence length="257" mass="29666">METIINQLFWLWVPLSLLPVWLRIAIITYIVVVCLRPIIIRLLPRLIKWGSILLQKITELVSLAFMKLAHRKLMKRRDEGNYVIPAWVDVMEDSVAFLLKGFMKTEQLFKKRTRNKYTLRKTFRITALLLAIILPMAIINNPTTTYSKSWYQFEKWASEEKVKKALGFDLSDLQGKVGTTLKQVEGVEYTLKEQYEEGGNIRETPSLDGNIVDSLKLGETVTYLEEEETDNRGITWLKVKTADGKEGWISANIVVKA</sequence>
<keyword evidence="1" id="KW-0812">Transmembrane</keyword>
<dbReference type="PROSITE" id="PS51781">
    <property type="entry name" value="SH3B"/>
    <property type="match status" value="1"/>
</dbReference>
<dbReference type="Proteomes" id="UP001232245">
    <property type="component" value="Unassembled WGS sequence"/>
</dbReference>
<evidence type="ECO:0000259" key="2">
    <source>
        <dbReference type="PROSITE" id="PS51781"/>
    </source>
</evidence>
<dbReference type="Pfam" id="PF08239">
    <property type="entry name" value="SH3_3"/>
    <property type="match status" value="1"/>
</dbReference>
<dbReference type="EMBL" id="JAUSTZ010000008">
    <property type="protein sequence ID" value="MDQ0227203.1"/>
    <property type="molecule type" value="Genomic_DNA"/>
</dbReference>
<keyword evidence="4" id="KW-1185">Reference proteome</keyword>
<comment type="caution">
    <text evidence="3">The sequence shown here is derived from an EMBL/GenBank/DDBJ whole genome shotgun (WGS) entry which is preliminary data.</text>
</comment>
<protein>
    <recommendedName>
        <fullName evidence="2">SH3b domain-containing protein</fullName>
    </recommendedName>
</protein>
<evidence type="ECO:0000256" key="1">
    <source>
        <dbReference type="SAM" id="Phobius"/>
    </source>
</evidence>
<reference evidence="3 4" key="1">
    <citation type="submission" date="2023-07" db="EMBL/GenBank/DDBJ databases">
        <title>Genomic Encyclopedia of Type Strains, Phase IV (KMG-IV): sequencing the most valuable type-strain genomes for metagenomic binning, comparative biology and taxonomic classification.</title>
        <authorList>
            <person name="Goeker M."/>
        </authorList>
    </citation>
    <scope>NUCLEOTIDE SEQUENCE [LARGE SCALE GENOMIC DNA]</scope>
    <source>
        <strain evidence="3 4">DSM 17723</strain>
    </source>
</reference>
<gene>
    <name evidence="3" type="ORF">J2S02_003548</name>
</gene>
<dbReference type="RefSeq" id="WP_141231497.1">
    <property type="nucleotide sequence ID" value="NZ_CADEPK010000353.1"/>
</dbReference>